<evidence type="ECO:0000313" key="2">
    <source>
        <dbReference type="Proteomes" id="UP001632037"/>
    </source>
</evidence>
<keyword evidence="2" id="KW-1185">Reference proteome</keyword>
<organism evidence="1 2">
    <name type="scientific">Phytophthora oleae</name>
    <dbReference type="NCBI Taxonomy" id="2107226"/>
    <lineage>
        <taxon>Eukaryota</taxon>
        <taxon>Sar</taxon>
        <taxon>Stramenopiles</taxon>
        <taxon>Oomycota</taxon>
        <taxon>Peronosporomycetes</taxon>
        <taxon>Peronosporales</taxon>
        <taxon>Peronosporaceae</taxon>
        <taxon>Phytophthora</taxon>
    </lineage>
</organism>
<name>A0ABD3F1X8_9STRA</name>
<proteinExistence type="predicted"/>
<gene>
    <name evidence="1" type="ORF">V7S43_014227</name>
</gene>
<dbReference type="Proteomes" id="UP001632037">
    <property type="component" value="Unassembled WGS sequence"/>
</dbReference>
<sequence>MLRFVVVARRHLRVRPLQVAPVPSHFASALAHASSACKDPHRRYSSSEPTPYQAPSVIRPKVALVWQKTVNPALRTYLELNNNLLIPIKFIVPINDGNWPEETWGYPLGKHVKSLRQCWSKGKLPDFAVQDLLEMDFVFDASQYKWDNLIIPGFFHYFELHGHSDVPLSFRIKPGDNEWPEKLWGFGLGAQVHRIRSKGLFKAQVAKDREKLARIEFCFESSIADREWNTRVLPSLRIYRQEFGACDVPQRFVVPDCPPWPKAAAGLRLGNVVKDMRYHKNYAIQSARDADVLEKLGFVWDRSWAKWDDRIFPAFETFKLEKGHSKIPQSFVVPCTTPWPEKSHGLLIGKIFDRIRFHCYYFDQIARNVDRLTALGFEFPIAQKRWDQRVEPMLATFDEVHGHRDVPIDFVVPSEAPWEEMDWGIQLGKLKRKGE</sequence>
<accession>A0ABD3F1X8</accession>
<dbReference type="PANTHER" id="PTHR37066:SF1">
    <property type="entry name" value="LNS2_PITP DOMAIN-CONTAINING PROTEIN"/>
    <property type="match status" value="1"/>
</dbReference>
<evidence type="ECO:0008006" key="3">
    <source>
        <dbReference type="Google" id="ProtNLM"/>
    </source>
</evidence>
<dbReference type="AlphaFoldDB" id="A0ABD3F1X8"/>
<dbReference type="EMBL" id="JBIMZQ010000039">
    <property type="protein sequence ID" value="KAL3660825.1"/>
    <property type="molecule type" value="Genomic_DNA"/>
</dbReference>
<reference evidence="1 2" key="1">
    <citation type="submission" date="2024-09" db="EMBL/GenBank/DDBJ databases">
        <title>Genome sequencing and assembly of Phytophthora oleae, isolate VK10A, causative agent of rot of olive drupes.</title>
        <authorList>
            <person name="Conti Taguali S."/>
            <person name="Riolo M."/>
            <person name="La Spada F."/>
            <person name="Cacciola S.O."/>
            <person name="Dionisio G."/>
        </authorList>
    </citation>
    <scope>NUCLEOTIDE SEQUENCE [LARGE SCALE GENOMIC DNA]</scope>
    <source>
        <strain evidence="1 2">VK10A</strain>
    </source>
</reference>
<evidence type="ECO:0000313" key="1">
    <source>
        <dbReference type="EMBL" id="KAL3660825.1"/>
    </source>
</evidence>
<protein>
    <recommendedName>
        <fullName evidence="3">Helicase-associated domain-containing protein</fullName>
    </recommendedName>
</protein>
<comment type="caution">
    <text evidence="1">The sequence shown here is derived from an EMBL/GenBank/DDBJ whole genome shotgun (WGS) entry which is preliminary data.</text>
</comment>
<dbReference type="PANTHER" id="PTHR37066">
    <property type="entry name" value="HELICASE-ASSOCIATED"/>
    <property type="match status" value="1"/>
</dbReference>